<dbReference type="Gene3D" id="1.10.238.220">
    <property type="match status" value="1"/>
</dbReference>
<dbReference type="PANTHER" id="PTHR14095">
    <property type="entry name" value="PHOSPHATASE 2A REGULATORY SUBUNIT-RELATED"/>
    <property type="match status" value="1"/>
</dbReference>
<feature type="compositionally biased region" description="Low complexity" evidence="3">
    <location>
        <begin position="489"/>
        <end position="502"/>
    </location>
</feature>
<evidence type="ECO:0000259" key="4">
    <source>
        <dbReference type="PROSITE" id="PS50222"/>
    </source>
</evidence>
<sequence>MSRLLFHSKNLVSKNQQLIKQRNDEIIMDKVTALYENVDALSQVEFYAVTEICALPRYMNLALFRAMEQNDVITLEQFKENWDLLTKDYDYSDPDSLIYHILKKPEFNCITPDDFLPVLEDIVLNHPALQFLENNVTFQERYIETVICRIFYDAQCPTGKLTLKQYCKTNFSSILKSLDPTIDLYAIHNIFSYKQFYVLYCKLWSLDTDHDLSISESDLSNYNMGTLTGLTVERIMENGRIAAFTDSQTRTEENDLDDNVPYLTYFDFIWFFLSEIDKSTPLAIVYWFRCLDVDGDGVLSAYELYKFWQDQDTKQNFFGNPQVDGTIQFEDIIRQMNDLIQPDVPGQFSLKDLRKNGYLAERFFDTFINYDRFQVHEAHQEGSIRQQKLYEQKQWQENETPYDATILKDDLGFPVLCHWNDYADIEYTRIIADENYANSYEDDQEDDSLMGCQLGEDDGDDEGIIMIPCIDKQDFITETSSGDDENGLSDTLSISSTTSSRSEANTPDLHDADYLQATTSESEITQDDALNSSLYNLGKNSLGLSADLSDCLHQHINN</sequence>
<dbReference type="Gene3D" id="1.10.238.230">
    <property type="match status" value="1"/>
</dbReference>
<dbReference type="GO" id="GO:0000159">
    <property type="term" value="C:protein phosphatase type 2A complex"/>
    <property type="evidence" value="ECO:0007669"/>
    <property type="project" value="TreeGrafter"/>
</dbReference>
<organism evidence="5 6">
    <name type="scientific">Mucor saturninus</name>
    <dbReference type="NCBI Taxonomy" id="64648"/>
    <lineage>
        <taxon>Eukaryota</taxon>
        <taxon>Fungi</taxon>
        <taxon>Fungi incertae sedis</taxon>
        <taxon>Mucoromycota</taxon>
        <taxon>Mucoromycotina</taxon>
        <taxon>Mucoromycetes</taxon>
        <taxon>Mucorales</taxon>
        <taxon>Mucorineae</taxon>
        <taxon>Mucoraceae</taxon>
        <taxon>Mucor</taxon>
    </lineage>
</organism>
<dbReference type="Proteomes" id="UP000603453">
    <property type="component" value="Unassembled WGS sequence"/>
</dbReference>
<accession>A0A8H7QUV4</accession>
<feature type="region of interest" description="Disordered" evidence="3">
    <location>
        <begin position="477"/>
        <end position="508"/>
    </location>
</feature>
<dbReference type="AlphaFoldDB" id="A0A8H7QUV4"/>
<evidence type="ECO:0000256" key="3">
    <source>
        <dbReference type="SAM" id="MobiDB-lite"/>
    </source>
</evidence>
<feature type="domain" description="EF-hand" evidence="4">
    <location>
        <begin position="279"/>
        <end position="314"/>
    </location>
</feature>
<keyword evidence="2" id="KW-0106">Calcium</keyword>
<reference evidence="5" key="1">
    <citation type="submission" date="2020-12" db="EMBL/GenBank/DDBJ databases">
        <title>Metabolic potential, ecology and presence of endohyphal bacteria is reflected in genomic diversity of Mucoromycotina.</title>
        <authorList>
            <person name="Muszewska A."/>
            <person name="Okrasinska A."/>
            <person name="Steczkiewicz K."/>
            <person name="Drgas O."/>
            <person name="Orlowska M."/>
            <person name="Perlinska-Lenart U."/>
            <person name="Aleksandrzak-Piekarczyk T."/>
            <person name="Szatraj K."/>
            <person name="Zielenkiewicz U."/>
            <person name="Pilsyk S."/>
            <person name="Malc E."/>
            <person name="Mieczkowski P."/>
            <person name="Kruszewska J.S."/>
            <person name="Biernat P."/>
            <person name="Pawlowska J."/>
        </authorList>
    </citation>
    <scope>NUCLEOTIDE SEQUENCE</scope>
    <source>
        <strain evidence="5">WA0000017839</strain>
    </source>
</reference>
<dbReference type="Pfam" id="PF17958">
    <property type="entry name" value="EF-hand_13"/>
    <property type="match status" value="1"/>
</dbReference>
<gene>
    <name evidence="5" type="ORF">INT47_009890</name>
</gene>
<dbReference type="InterPro" id="IPR002048">
    <property type="entry name" value="EF_hand_dom"/>
</dbReference>
<dbReference type="PROSITE" id="PS50222">
    <property type="entry name" value="EF_HAND_2"/>
    <property type="match status" value="1"/>
</dbReference>
<proteinExistence type="predicted"/>
<dbReference type="Gene3D" id="1.10.238.10">
    <property type="entry name" value="EF-hand"/>
    <property type="match status" value="1"/>
</dbReference>
<evidence type="ECO:0000256" key="1">
    <source>
        <dbReference type="ARBA" id="ARBA00022723"/>
    </source>
</evidence>
<dbReference type="PROSITE" id="PS00018">
    <property type="entry name" value="EF_HAND_1"/>
    <property type="match status" value="1"/>
</dbReference>
<evidence type="ECO:0000313" key="5">
    <source>
        <dbReference type="EMBL" id="KAG2199151.1"/>
    </source>
</evidence>
<evidence type="ECO:0000313" key="6">
    <source>
        <dbReference type="Proteomes" id="UP000603453"/>
    </source>
</evidence>
<evidence type="ECO:0000256" key="2">
    <source>
        <dbReference type="ARBA" id="ARBA00022837"/>
    </source>
</evidence>
<dbReference type="InterPro" id="IPR018247">
    <property type="entry name" value="EF_Hand_1_Ca_BS"/>
</dbReference>
<keyword evidence="1" id="KW-0479">Metal-binding</keyword>
<dbReference type="EMBL" id="JAEPRD010000100">
    <property type="protein sequence ID" value="KAG2199151.1"/>
    <property type="molecule type" value="Genomic_DNA"/>
</dbReference>
<name>A0A8H7QUV4_9FUNG</name>
<dbReference type="GO" id="GO:0005509">
    <property type="term" value="F:calcium ion binding"/>
    <property type="evidence" value="ECO:0007669"/>
    <property type="project" value="InterPro"/>
</dbReference>
<dbReference type="PANTHER" id="PTHR14095:SF0">
    <property type="entry name" value="MIP22305P"/>
    <property type="match status" value="1"/>
</dbReference>
<dbReference type="InterPro" id="IPR041534">
    <property type="entry name" value="EF-hand_13"/>
</dbReference>
<dbReference type="InterPro" id="IPR011992">
    <property type="entry name" value="EF-hand-dom_pair"/>
</dbReference>
<comment type="caution">
    <text evidence="5">The sequence shown here is derived from an EMBL/GenBank/DDBJ whole genome shotgun (WGS) entry which is preliminary data.</text>
</comment>
<protein>
    <recommendedName>
        <fullName evidence="4">EF-hand domain-containing protein</fullName>
    </recommendedName>
</protein>
<dbReference type="SUPFAM" id="SSF47473">
    <property type="entry name" value="EF-hand"/>
    <property type="match status" value="1"/>
</dbReference>
<keyword evidence="6" id="KW-1185">Reference proteome</keyword>
<dbReference type="OrthoDB" id="5586at2759"/>
<dbReference type="GO" id="GO:0019888">
    <property type="term" value="F:protein phosphatase regulator activity"/>
    <property type="evidence" value="ECO:0007669"/>
    <property type="project" value="TreeGrafter"/>
</dbReference>